<dbReference type="InterPro" id="IPR040359">
    <property type="entry name" value="GDU"/>
</dbReference>
<proteinExistence type="inferred from homology"/>
<keyword evidence="7" id="KW-0472">Membrane</keyword>
<dbReference type="AlphaFoldDB" id="A0A8S0QA46"/>
<comment type="subcellular location">
    <subcellularLocation>
        <location evidence="1">Membrane</location>
        <topology evidence="1">Single-pass membrane protein</topology>
    </subcellularLocation>
</comment>
<evidence type="ECO:0000256" key="4">
    <source>
        <dbReference type="ARBA" id="ARBA00022692"/>
    </source>
</evidence>
<keyword evidence="9" id="KW-1185">Reference proteome</keyword>
<dbReference type="Proteomes" id="UP000594638">
    <property type="component" value="Unassembled WGS sequence"/>
</dbReference>
<evidence type="ECO:0000313" key="9">
    <source>
        <dbReference type="Proteomes" id="UP000594638"/>
    </source>
</evidence>
<organism evidence="8 9">
    <name type="scientific">Olea europaea subsp. europaea</name>
    <dbReference type="NCBI Taxonomy" id="158383"/>
    <lineage>
        <taxon>Eukaryota</taxon>
        <taxon>Viridiplantae</taxon>
        <taxon>Streptophyta</taxon>
        <taxon>Embryophyta</taxon>
        <taxon>Tracheophyta</taxon>
        <taxon>Spermatophyta</taxon>
        <taxon>Magnoliopsida</taxon>
        <taxon>eudicotyledons</taxon>
        <taxon>Gunneridae</taxon>
        <taxon>Pentapetalae</taxon>
        <taxon>asterids</taxon>
        <taxon>lamiids</taxon>
        <taxon>Lamiales</taxon>
        <taxon>Oleaceae</taxon>
        <taxon>Oleeae</taxon>
        <taxon>Olea</taxon>
    </lineage>
</organism>
<accession>A0A8S0QA46</accession>
<evidence type="ECO:0000256" key="6">
    <source>
        <dbReference type="ARBA" id="ARBA00022989"/>
    </source>
</evidence>
<keyword evidence="5" id="KW-0029">Amino-acid transport</keyword>
<comment type="caution">
    <text evidence="8">The sequence shown here is derived from an EMBL/GenBank/DDBJ whole genome shotgun (WGS) entry which is preliminary data.</text>
</comment>
<comment type="similarity">
    <text evidence="2">Belongs to the GLUTAMINE DUMPER 1 (TC 9.B.60) family.</text>
</comment>
<protein>
    <submittedName>
        <fullName evidence="8">GLUTAMINE DUMPER 2-like</fullName>
    </submittedName>
</protein>
<dbReference type="Gramene" id="OE9A041569T1">
    <property type="protein sequence ID" value="OE9A041569C1"/>
    <property type="gene ID" value="OE9A041569"/>
</dbReference>
<dbReference type="EMBL" id="CACTIH010001822">
    <property type="protein sequence ID" value="CAA2964276.1"/>
    <property type="molecule type" value="Genomic_DNA"/>
</dbReference>
<dbReference type="GO" id="GO:0006865">
    <property type="term" value="P:amino acid transport"/>
    <property type="evidence" value="ECO:0007669"/>
    <property type="project" value="UniProtKB-KW"/>
</dbReference>
<evidence type="ECO:0000256" key="2">
    <source>
        <dbReference type="ARBA" id="ARBA00009977"/>
    </source>
</evidence>
<evidence type="ECO:0000313" key="8">
    <source>
        <dbReference type="EMBL" id="CAA2964276.1"/>
    </source>
</evidence>
<reference evidence="8 9" key="1">
    <citation type="submission" date="2019-12" db="EMBL/GenBank/DDBJ databases">
        <authorList>
            <person name="Alioto T."/>
            <person name="Alioto T."/>
            <person name="Gomez Garrido J."/>
        </authorList>
    </citation>
    <scope>NUCLEOTIDE SEQUENCE [LARGE SCALE GENOMIC DNA]</scope>
</reference>
<evidence type="ECO:0000256" key="7">
    <source>
        <dbReference type="ARBA" id="ARBA00023136"/>
    </source>
</evidence>
<evidence type="ECO:0000256" key="3">
    <source>
        <dbReference type="ARBA" id="ARBA00022448"/>
    </source>
</evidence>
<gene>
    <name evidence="8" type="ORF">OLEA9_A041569</name>
</gene>
<dbReference type="PANTHER" id="PTHR33228:SF77">
    <property type="entry name" value="PROTEIN GLUTAMINE DUMPER 2"/>
    <property type="match status" value="1"/>
</dbReference>
<dbReference type="GO" id="GO:0016020">
    <property type="term" value="C:membrane"/>
    <property type="evidence" value="ECO:0007669"/>
    <property type="project" value="UniProtKB-SubCell"/>
</dbReference>
<evidence type="ECO:0000256" key="1">
    <source>
        <dbReference type="ARBA" id="ARBA00004167"/>
    </source>
</evidence>
<dbReference type="PANTHER" id="PTHR33228">
    <property type="entry name" value="PROTEIN GLUTAMINE DUMPER 4-RELATED"/>
    <property type="match status" value="1"/>
</dbReference>
<keyword evidence="4" id="KW-0812">Transmembrane</keyword>
<evidence type="ECO:0000256" key="5">
    <source>
        <dbReference type="ARBA" id="ARBA00022970"/>
    </source>
</evidence>
<sequence length="74" mass="8226">MLGLIDFSVMVLACSYWKHSGYLENQGETERDLEAGDVNCSVKVVPSIFEDTYLVIMAGQEQPTILATPMSRRA</sequence>
<keyword evidence="3" id="KW-0813">Transport</keyword>
<name>A0A8S0QA46_OLEEU</name>
<keyword evidence="6" id="KW-1133">Transmembrane helix</keyword>
<dbReference type="OrthoDB" id="912334at2759"/>
<dbReference type="GO" id="GO:0080143">
    <property type="term" value="P:regulation of amino acid export"/>
    <property type="evidence" value="ECO:0007669"/>
    <property type="project" value="InterPro"/>
</dbReference>